<organism evidence="1 2">
    <name type="scientific">Bacterioplanoides pacificum</name>
    <dbReference type="NCBI Taxonomy" id="1171596"/>
    <lineage>
        <taxon>Bacteria</taxon>
        <taxon>Pseudomonadati</taxon>
        <taxon>Pseudomonadota</taxon>
        <taxon>Gammaproteobacteria</taxon>
        <taxon>Oceanospirillales</taxon>
        <taxon>Oceanospirillaceae</taxon>
        <taxon>Bacterioplanoides</taxon>
    </lineage>
</organism>
<gene>
    <name evidence="1" type="ORF">ACFOMG_14415</name>
</gene>
<keyword evidence="2" id="KW-1185">Reference proteome</keyword>
<reference evidence="2" key="1">
    <citation type="journal article" date="2019" name="Int. J. Syst. Evol. Microbiol.">
        <title>The Global Catalogue of Microorganisms (GCM) 10K type strain sequencing project: providing services to taxonomists for standard genome sequencing and annotation.</title>
        <authorList>
            <consortium name="The Broad Institute Genomics Platform"/>
            <consortium name="The Broad Institute Genome Sequencing Center for Infectious Disease"/>
            <person name="Wu L."/>
            <person name="Ma J."/>
        </authorList>
    </citation>
    <scope>NUCLEOTIDE SEQUENCE [LARGE SCALE GENOMIC DNA]</scope>
    <source>
        <strain evidence="2">KCTC 42424</strain>
    </source>
</reference>
<accession>A0ABV7VVF0</accession>
<dbReference type="RefSeq" id="WP_376867624.1">
    <property type="nucleotide sequence ID" value="NZ_JBHRYB010000014.1"/>
</dbReference>
<name>A0ABV7VVF0_9GAMM</name>
<sequence>MTFSPDAVNGQPRQYHNQDQYLSLLAGLPAHLSLFSANKPPVSRLTLEQRLKALEPHHRHLLSEIEGILQWGYFSPEMTHEFNADGSLLPVEKIKAVLAAIEDHALQTLVRDKIDFRTLVGALRQRHQDVHNRPQGQWTVSRFKQNIENNWQEPCFRLEHAMPWLSEAKQFIDSDQPLALEKLLMKNAWLHLSRPLANHGFSFYAVVIYVLKWNIVERWSRYDGDLAVQRFDQLLQAGLSRGEAG</sequence>
<evidence type="ECO:0008006" key="3">
    <source>
        <dbReference type="Google" id="ProtNLM"/>
    </source>
</evidence>
<comment type="caution">
    <text evidence="1">The sequence shown here is derived from an EMBL/GenBank/DDBJ whole genome shotgun (WGS) entry which is preliminary data.</text>
</comment>
<dbReference type="EMBL" id="JBHRYB010000014">
    <property type="protein sequence ID" value="MFC3681295.1"/>
    <property type="molecule type" value="Genomic_DNA"/>
</dbReference>
<dbReference type="Proteomes" id="UP001595722">
    <property type="component" value="Unassembled WGS sequence"/>
</dbReference>
<evidence type="ECO:0000313" key="1">
    <source>
        <dbReference type="EMBL" id="MFC3681295.1"/>
    </source>
</evidence>
<evidence type="ECO:0000313" key="2">
    <source>
        <dbReference type="Proteomes" id="UP001595722"/>
    </source>
</evidence>
<proteinExistence type="predicted"/>
<protein>
    <recommendedName>
        <fullName evidence="3">DUF2764 family protein</fullName>
    </recommendedName>
</protein>